<keyword evidence="4" id="KW-1185">Reference proteome</keyword>
<dbReference type="EMBL" id="JACMRX010000005">
    <property type="protein sequence ID" value="KAF7989098.1"/>
    <property type="molecule type" value="Genomic_DNA"/>
</dbReference>
<dbReference type="PANTHER" id="PTHR23324">
    <property type="entry name" value="SEC14 RELATED PROTEIN"/>
    <property type="match status" value="1"/>
</dbReference>
<dbReference type="Pfam" id="PF00650">
    <property type="entry name" value="CRAL_TRIO"/>
    <property type="match status" value="1"/>
</dbReference>
<evidence type="ECO:0000313" key="3">
    <source>
        <dbReference type="EMBL" id="KAF7989098.1"/>
    </source>
</evidence>
<dbReference type="AlphaFoldDB" id="A0A834XKX2"/>
<dbReference type="PROSITE" id="PS50866">
    <property type="entry name" value="GOLD"/>
    <property type="match status" value="1"/>
</dbReference>
<dbReference type="SMART" id="SM00516">
    <property type="entry name" value="SEC14"/>
    <property type="match status" value="1"/>
</dbReference>
<dbReference type="Gene3D" id="3.40.525.10">
    <property type="entry name" value="CRAL-TRIO lipid binding domain"/>
    <property type="match status" value="1"/>
</dbReference>
<dbReference type="SUPFAM" id="SSF52087">
    <property type="entry name" value="CRAL/TRIO domain"/>
    <property type="match status" value="1"/>
</dbReference>
<organism evidence="3 4">
    <name type="scientific">Aphidius gifuensis</name>
    <name type="common">Parasitoid wasp</name>
    <dbReference type="NCBI Taxonomy" id="684658"/>
    <lineage>
        <taxon>Eukaryota</taxon>
        <taxon>Metazoa</taxon>
        <taxon>Ecdysozoa</taxon>
        <taxon>Arthropoda</taxon>
        <taxon>Hexapoda</taxon>
        <taxon>Insecta</taxon>
        <taxon>Pterygota</taxon>
        <taxon>Neoptera</taxon>
        <taxon>Endopterygota</taxon>
        <taxon>Hymenoptera</taxon>
        <taxon>Apocrita</taxon>
        <taxon>Ichneumonoidea</taxon>
        <taxon>Braconidae</taxon>
        <taxon>Aphidiinae</taxon>
        <taxon>Aphidius</taxon>
    </lineage>
</organism>
<dbReference type="SUPFAM" id="SSF101576">
    <property type="entry name" value="Supernatant protein factor (SPF), C-terminal domain"/>
    <property type="match status" value="1"/>
</dbReference>
<dbReference type="InterPro" id="IPR036865">
    <property type="entry name" value="CRAL-TRIO_dom_sf"/>
</dbReference>
<dbReference type="PANTHER" id="PTHR23324:SF83">
    <property type="entry name" value="SEC14-LIKE PROTEIN 2"/>
    <property type="match status" value="1"/>
</dbReference>
<dbReference type="OrthoDB" id="1434354at2759"/>
<evidence type="ECO:0000313" key="4">
    <source>
        <dbReference type="Proteomes" id="UP000639338"/>
    </source>
</evidence>
<dbReference type="Gene3D" id="2.60.120.680">
    <property type="entry name" value="GOLD domain"/>
    <property type="match status" value="1"/>
</dbReference>
<evidence type="ECO:0000259" key="1">
    <source>
        <dbReference type="PROSITE" id="PS50191"/>
    </source>
</evidence>
<feature type="domain" description="CRAL-TRIO" evidence="1">
    <location>
        <begin position="73"/>
        <end position="250"/>
    </location>
</feature>
<name>A0A834XKX2_APHGI</name>
<dbReference type="GO" id="GO:0005737">
    <property type="term" value="C:cytoplasm"/>
    <property type="evidence" value="ECO:0007669"/>
    <property type="project" value="TreeGrafter"/>
</dbReference>
<reference evidence="3 4" key="1">
    <citation type="submission" date="2020-08" db="EMBL/GenBank/DDBJ databases">
        <title>Aphidius gifuensis genome sequencing and assembly.</title>
        <authorList>
            <person name="Du Z."/>
        </authorList>
    </citation>
    <scope>NUCLEOTIDE SEQUENCE [LARGE SCALE GENOMIC DNA]</scope>
    <source>
        <strain evidence="3">YNYX2018</strain>
        <tissue evidence="3">Adults</tissue>
    </source>
</reference>
<dbReference type="Pfam" id="PF03765">
    <property type="entry name" value="CRAL_TRIO_N"/>
    <property type="match status" value="1"/>
</dbReference>
<dbReference type="Proteomes" id="UP000639338">
    <property type="component" value="Unassembled WGS sequence"/>
</dbReference>
<dbReference type="InterPro" id="IPR001251">
    <property type="entry name" value="CRAL-TRIO_dom"/>
</dbReference>
<dbReference type="InterPro" id="IPR011074">
    <property type="entry name" value="CRAL/TRIO_N_dom"/>
</dbReference>
<dbReference type="InterPro" id="IPR051064">
    <property type="entry name" value="SEC14/CRAL-TRIO_domain"/>
</dbReference>
<dbReference type="SUPFAM" id="SSF46938">
    <property type="entry name" value="CRAL/TRIO N-terminal domain"/>
    <property type="match status" value="1"/>
</dbReference>
<comment type="caution">
    <text evidence="3">The sequence shown here is derived from an EMBL/GenBank/DDBJ whole genome shotgun (WGS) entry which is preliminary data.</text>
</comment>
<dbReference type="CDD" id="cd00170">
    <property type="entry name" value="SEC14"/>
    <property type="match status" value="1"/>
</dbReference>
<dbReference type="SMART" id="SM01100">
    <property type="entry name" value="CRAL_TRIO_N"/>
    <property type="match status" value="1"/>
</dbReference>
<proteinExistence type="predicted"/>
<gene>
    <name evidence="3" type="ORF">HCN44_007408</name>
</gene>
<accession>A0A834XKX2</accession>
<evidence type="ECO:0008006" key="5">
    <source>
        <dbReference type="Google" id="ProtNLM"/>
    </source>
</evidence>
<protein>
    <recommendedName>
        <fullName evidence="5">SEC14-like protein 2</fullName>
    </recommendedName>
</protein>
<sequence>MSSIKSLADNERFALMKFRRSVAGVLEAHHDDQFLLRWLRARKWDPVAAEKMLRESLEWRKQWDVDRIGEWKTPQILKDHLPHGQCGEDKDGAPVIVVPFAGLDLYGILHVVSRRDMIKATVQILEYYMNLCQEQSKKHGPAAGQVIVLFDMQDFNLRPYMWRPAGEVVITLIQMYEANYPEILKTCFIVNAPKVFALGFSIAKKFMNEYTISKIQIYKADPDRWIPEILKVVSKDQLPVHFGGTLTDPDGDERLTTKICQGGKISKDLYSKNLDKDKINEDFTTAIVKKGGKFKIDMIPDKIGSILSWEFRSEDHDIKFGIIKKNNSGEKIEIIPIHRVAAHQIDEVGVLTCEEPATYSVVFDNSYSLLRNKKIHYNVRIEEPNDGLQELALQDN</sequence>
<dbReference type="InterPro" id="IPR036598">
    <property type="entry name" value="GOLD_dom_sf"/>
</dbReference>
<dbReference type="InterPro" id="IPR036273">
    <property type="entry name" value="CRAL/TRIO_N_dom_sf"/>
</dbReference>
<evidence type="ECO:0000259" key="2">
    <source>
        <dbReference type="PROSITE" id="PS50866"/>
    </source>
</evidence>
<feature type="domain" description="GOLD" evidence="2">
    <location>
        <begin position="276"/>
        <end position="381"/>
    </location>
</feature>
<dbReference type="InterPro" id="IPR009038">
    <property type="entry name" value="GOLD_dom"/>
</dbReference>
<dbReference type="PROSITE" id="PS50191">
    <property type="entry name" value="CRAL_TRIO"/>
    <property type="match status" value="1"/>
</dbReference>